<dbReference type="Proteomes" id="UP000799421">
    <property type="component" value="Unassembled WGS sequence"/>
</dbReference>
<evidence type="ECO:0000256" key="1">
    <source>
        <dbReference type="ARBA" id="ARBA00007191"/>
    </source>
</evidence>
<feature type="domain" description="Roadblock/LAMTOR2" evidence="2">
    <location>
        <begin position="17"/>
        <end position="134"/>
    </location>
</feature>
<name>A0A6A7BU62_9PEZI</name>
<evidence type="ECO:0000313" key="4">
    <source>
        <dbReference type="Proteomes" id="UP000799421"/>
    </source>
</evidence>
<comment type="similarity">
    <text evidence="1">Belongs to the GAMAD family.</text>
</comment>
<gene>
    <name evidence="3" type="ORF">K470DRAFT_222119</name>
</gene>
<dbReference type="SUPFAM" id="SSF103196">
    <property type="entry name" value="Roadblock/LC7 domain"/>
    <property type="match status" value="1"/>
</dbReference>
<evidence type="ECO:0000313" key="3">
    <source>
        <dbReference type="EMBL" id="KAF2858038.1"/>
    </source>
</evidence>
<dbReference type="EMBL" id="MU006019">
    <property type="protein sequence ID" value="KAF2858038.1"/>
    <property type="molecule type" value="Genomic_DNA"/>
</dbReference>
<dbReference type="SMART" id="SM00960">
    <property type="entry name" value="Robl_LC7"/>
    <property type="match status" value="1"/>
</dbReference>
<accession>A0A6A7BU62</accession>
<dbReference type="AlphaFoldDB" id="A0A6A7BU62"/>
<dbReference type="OrthoDB" id="9985637at2759"/>
<reference evidence="3" key="1">
    <citation type="journal article" date="2020" name="Stud. Mycol.">
        <title>101 Dothideomycetes genomes: a test case for predicting lifestyles and emergence of pathogens.</title>
        <authorList>
            <person name="Haridas S."/>
            <person name="Albert R."/>
            <person name="Binder M."/>
            <person name="Bloem J."/>
            <person name="Labutti K."/>
            <person name="Salamov A."/>
            <person name="Andreopoulos B."/>
            <person name="Baker S."/>
            <person name="Barry K."/>
            <person name="Bills G."/>
            <person name="Bluhm B."/>
            <person name="Cannon C."/>
            <person name="Castanera R."/>
            <person name="Culley D."/>
            <person name="Daum C."/>
            <person name="Ezra D."/>
            <person name="Gonzalez J."/>
            <person name="Henrissat B."/>
            <person name="Kuo A."/>
            <person name="Liang C."/>
            <person name="Lipzen A."/>
            <person name="Lutzoni F."/>
            <person name="Magnuson J."/>
            <person name="Mondo S."/>
            <person name="Nolan M."/>
            <person name="Ohm R."/>
            <person name="Pangilinan J."/>
            <person name="Park H.-J."/>
            <person name="Ramirez L."/>
            <person name="Alfaro M."/>
            <person name="Sun H."/>
            <person name="Tritt A."/>
            <person name="Yoshinaga Y."/>
            <person name="Zwiers L.-H."/>
            <person name="Turgeon B."/>
            <person name="Goodwin S."/>
            <person name="Spatafora J."/>
            <person name="Crous P."/>
            <person name="Grigoriev I."/>
        </authorList>
    </citation>
    <scope>NUCLEOTIDE SEQUENCE</scope>
    <source>
        <strain evidence="3">CBS 480.64</strain>
    </source>
</reference>
<dbReference type="InterPro" id="IPR004942">
    <property type="entry name" value="Roadblock/LAMTOR2_dom"/>
</dbReference>
<protein>
    <recommendedName>
        <fullName evidence="2">Roadblock/LAMTOR2 domain-containing protein</fullName>
    </recommendedName>
</protein>
<dbReference type="Pfam" id="PF03259">
    <property type="entry name" value="Robl_LC7"/>
    <property type="match status" value="1"/>
</dbReference>
<dbReference type="Gene3D" id="3.30.450.30">
    <property type="entry name" value="Dynein light chain 2a, cytoplasmic"/>
    <property type="match status" value="1"/>
</dbReference>
<dbReference type="PANTHER" id="PTHR10779">
    <property type="entry name" value="DYNEIN LIGHT CHAIN ROADBLOCK"/>
    <property type="match status" value="1"/>
</dbReference>
<keyword evidence="4" id="KW-1185">Reference proteome</keyword>
<sequence length="140" mass="14593">MESPNAAPAPASAANEVDATLSSLSSRPGVQSTLILSRETGAIVRSTGLVVDDNDEEEAVQGAEVHENVNGTVEKGTRSATAVATLVHAFMQSAGKLVQDLNGDNDEAKLVRLRTKKNEFVIVPDGKFLLVVVSAKSGAH</sequence>
<organism evidence="3 4">
    <name type="scientific">Piedraia hortae CBS 480.64</name>
    <dbReference type="NCBI Taxonomy" id="1314780"/>
    <lineage>
        <taxon>Eukaryota</taxon>
        <taxon>Fungi</taxon>
        <taxon>Dikarya</taxon>
        <taxon>Ascomycota</taxon>
        <taxon>Pezizomycotina</taxon>
        <taxon>Dothideomycetes</taxon>
        <taxon>Dothideomycetidae</taxon>
        <taxon>Capnodiales</taxon>
        <taxon>Piedraiaceae</taxon>
        <taxon>Piedraia</taxon>
    </lineage>
</organism>
<proteinExistence type="inferred from homology"/>
<evidence type="ECO:0000259" key="2">
    <source>
        <dbReference type="SMART" id="SM00960"/>
    </source>
</evidence>